<gene>
    <name evidence="1" type="ORF">GDH07_10400</name>
</gene>
<accession>A0A7X1PK99</accession>
<evidence type="ECO:0000313" key="2">
    <source>
        <dbReference type="Proteomes" id="UP000486534"/>
    </source>
</evidence>
<sequence length="63" mass="7400">MKTALTEQEAKVARLLADAWDEYLKLPIEHPLEQHEFCMAIHQVQDMVLARCGRRALNRPRTR</sequence>
<proteinExistence type="predicted"/>
<organism evidence="1 2">
    <name type="scientific">Pseudomonas piscis</name>
    <dbReference type="NCBI Taxonomy" id="2614538"/>
    <lineage>
        <taxon>Bacteria</taxon>
        <taxon>Pseudomonadati</taxon>
        <taxon>Pseudomonadota</taxon>
        <taxon>Gammaproteobacteria</taxon>
        <taxon>Pseudomonadales</taxon>
        <taxon>Pseudomonadaceae</taxon>
        <taxon>Pseudomonas</taxon>
    </lineage>
</organism>
<protein>
    <submittedName>
        <fullName evidence="1">Uncharacterized protein</fullName>
    </submittedName>
</protein>
<evidence type="ECO:0000313" key="1">
    <source>
        <dbReference type="EMBL" id="MQA53721.1"/>
    </source>
</evidence>
<reference evidence="1 2" key="1">
    <citation type="submission" date="2019-10" db="EMBL/GenBank/DDBJ databases">
        <title>Pseudomonas dajingensis sp. nov., isolated from the profound head ulcers of farmed Murray cod (Maccullochella peelii peelii).</title>
        <authorList>
            <person name="Liu Y."/>
        </authorList>
    </citation>
    <scope>NUCLEOTIDE SEQUENCE [LARGE SCALE GENOMIC DNA]</scope>
    <source>
        <strain evidence="1 2">MC042</strain>
    </source>
</reference>
<dbReference type="EMBL" id="WHUV01000002">
    <property type="protein sequence ID" value="MQA53721.1"/>
    <property type="molecule type" value="Genomic_DNA"/>
</dbReference>
<dbReference type="AlphaFoldDB" id="A0A7X1PK99"/>
<name>A0A7X1PK99_9PSED</name>
<comment type="caution">
    <text evidence="1">The sequence shown here is derived from an EMBL/GenBank/DDBJ whole genome shotgun (WGS) entry which is preliminary data.</text>
</comment>
<dbReference type="Proteomes" id="UP000486534">
    <property type="component" value="Unassembled WGS sequence"/>
</dbReference>
<dbReference type="RefSeq" id="WP_152897464.1">
    <property type="nucleotide sequence ID" value="NZ_WHUV01000002.1"/>
</dbReference>